<dbReference type="Proteomes" id="UP000492821">
    <property type="component" value="Unassembled WGS sequence"/>
</dbReference>
<sequence length="197" mass="22566">MQLNFIMSLHRLHRRLAGLQSYNVTKNHSSVPSLVCTHARHMHSLGRVLTVDTGPKITLVITACEYIWMMLEFCGTMVVHRSAQASHSNSHQLKRVNGADQPSQKAHSASLYHPSADPANMVYPLSKFAYSFTQRLQELAIPSEYYNLQLADVDQTVFKKPKTFKKLLWMNVDYNNAALDIDLYTQSDYYTLQELRC</sequence>
<reference evidence="2" key="1">
    <citation type="journal article" date="2013" name="Genetics">
        <title>The draft genome and transcriptome of Panagrellus redivivus are shaped by the harsh demands of a free-living lifestyle.</title>
        <authorList>
            <person name="Srinivasan J."/>
            <person name="Dillman A.R."/>
            <person name="Macchietto M.G."/>
            <person name="Heikkinen L."/>
            <person name="Lakso M."/>
            <person name="Fracchia K.M."/>
            <person name="Antoshechkin I."/>
            <person name="Mortazavi A."/>
            <person name="Wong G."/>
            <person name="Sternberg P.W."/>
        </authorList>
    </citation>
    <scope>NUCLEOTIDE SEQUENCE [LARGE SCALE GENOMIC DNA]</scope>
    <source>
        <strain evidence="2">MT8872</strain>
    </source>
</reference>
<evidence type="ECO:0000313" key="2">
    <source>
        <dbReference type="Proteomes" id="UP000492821"/>
    </source>
</evidence>
<feature type="region of interest" description="Disordered" evidence="1">
    <location>
        <begin position="89"/>
        <end position="113"/>
    </location>
</feature>
<evidence type="ECO:0000256" key="1">
    <source>
        <dbReference type="SAM" id="MobiDB-lite"/>
    </source>
</evidence>
<organism evidence="2 3">
    <name type="scientific">Panagrellus redivivus</name>
    <name type="common">Microworm</name>
    <dbReference type="NCBI Taxonomy" id="6233"/>
    <lineage>
        <taxon>Eukaryota</taxon>
        <taxon>Metazoa</taxon>
        <taxon>Ecdysozoa</taxon>
        <taxon>Nematoda</taxon>
        <taxon>Chromadorea</taxon>
        <taxon>Rhabditida</taxon>
        <taxon>Tylenchina</taxon>
        <taxon>Panagrolaimomorpha</taxon>
        <taxon>Panagrolaimoidea</taxon>
        <taxon>Panagrolaimidae</taxon>
        <taxon>Panagrellus</taxon>
    </lineage>
</organism>
<dbReference type="AlphaFoldDB" id="A0A7E4VZZ7"/>
<name>A0A7E4VZZ7_PANRE</name>
<reference evidence="3" key="2">
    <citation type="submission" date="2020-10" db="UniProtKB">
        <authorList>
            <consortium name="WormBaseParasite"/>
        </authorList>
    </citation>
    <scope>IDENTIFICATION</scope>
</reference>
<protein>
    <submittedName>
        <fullName evidence="3">Protein kinase domain-containing protein</fullName>
    </submittedName>
</protein>
<accession>A0A7E4VZZ7</accession>
<proteinExistence type="predicted"/>
<evidence type="ECO:0000313" key="3">
    <source>
        <dbReference type="WBParaSite" id="Pan_g4976.t1"/>
    </source>
</evidence>
<keyword evidence="2" id="KW-1185">Reference proteome</keyword>
<dbReference type="WBParaSite" id="Pan_g4976.t1">
    <property type="protein sequence ID" value="Pan_g4976.t1"/>
    <property type="gene ID" value="Pan_g4976"/>
</dbReference>